<keyword evidence="1" id="KW-0472">Membrane</keyword>
<feature type="transmembrane region" description="Helical" evidence="1">
    <location>
        <begin position="231"/>
        <end position="252"/>
    </location>
</feature>
<feature type="transmembrane region" description="Helical" evidence="1">
    <location>
        <begin position="7"/>
        <end position="27"/>
    </location>
</feature>
<feature type="transmembrane region" description="Helical" evidence="1">
    <location>
        <begin position="192"/>
        <end position="219"/>
    </location>
</feature>
<dbReference type="EMBL" id="QLLK01000004">
    <property type="protein sequence ID" value="RAI91658.1"/>
    <property type="molecule type" value="Genomic_DNA"/>
</dbReference>
<feature type="transmembrane region" description="Helical" evidence="1">
    <location>
        <begin position="366"/>
        <end position="392"/>
    </location>
</feature>
<feature type="transmembrane region" description="Helical" evidence="1">
    <location>
        <begin position="332"/>
        <end position="354"/>
    </location>
</feature>
<keyword evidence="3" id="KW-1185">Reference proteome</keyword>
<evidence type="ECO:0000256" key="1">
    <source>
        <dbReference type="SAM" id="Phobius"/>
    </source>
</evidence>
<keyword evidence="1" id="KW-0812">Transmembrane</keyword>
<feature type="transmembrane region" description="Helical" evidence="1">
    <location>
        <begin position="33"/>
        <end position="50"/>
    </location>
</feature>
<organism evidence="2 3">
    <name type="scientific">Algoriphagus yeomjeoni</name>
    <dbReference type="NCBI Taxonomy" id="291403"/>
    <lineage>
        <taxon>Bacteria</taxon>
        <taxon>Pseudomonadati</taxon>
        <taxon>Bacteroidota</taxon>
        <taxon>Cytophagia</taxon>
        <taxon>Cytophagales</taxon>
        <taxon>Cyclobacteriaceae</taxon>
        <taxon>Algoriphagus</taxon>
    </lineage>
</organism>
<feature type="transmembrane region" description="Helical" evidence="1">
    <location>
        <begin position="89"/>
        <end position="107"/>
    </location>
</feature>
<dbReference type="Proteomes" id="UP000249610">
    <property type="component" value="Unassembled WGS sequence"/>
</dbReference>
<keyword evidence="1" id="KW-1133">Transmembrane helix</keyword>
<name>A0A327PHM8_9BACT</name>
<evidence type="ECO:0000313" key="2">
    <source>
        <dbReference type="EMBL" id="RAI91658.1"/>
    </source>
</evidence>
<proteinExistence type="predicted"/>
<dbReference type="RefSeq" id="WP_111611233.1">
    <property type="nucleotide sequence ID" value="NZ_QLLK01000004.1"/>
</dbReference>
<dbReference type="AlphaFoldDB" id="A0A327PHM8"/>
<sequence length="407" mass="47845">MKQIELIINFLIGLFILGNLYYFSPLIGLSKDVVLVSLVLVTLLFSFSRFSSKIYNFLFFKLAISFIIMSLIFFFLTFLYSNYSPNFNNLIRVIWYTSFFVWTYGLYQHNIVLLFDSIIKWLVSILVVIIGISLFEYYNNNLFSQLIMNDSTENLTNVRFAGTYIDANSFAGALATYLFIYIRTSREKVFKWVYFLFTAYLINQSGSRMGLILLIIILVDLILDNFDFKSLLINKHLFTALFIVFFLMSAVLSNQIEFETNIQDNSETLFNRFFDDLGKTRAEASSNERMESLKSGLVAASGRNFIIPPGAIYFESKWKTDIKARHYPHNSIIFMFVEYGIYVIWPVYLLFVIWKRSKFLKIKVLFILLFFQLLLLPNAMYYSTFFLVVFYLDLCYENCRNTPVLKR</sequence>
<reference evidence="2 3" key="1">
    <citation type="submission" date="2018-06" db="EMBL/GenBank/DDBJ databases">
        <title>Genomic Encyclopedia of Archaeal and Bacterial Type Strains, Phase II (KMG-II): from individual species to whole genera.</title>
        <authorList>
            <person name="Goeker M."/>
        </authorList>
    </citation>
    <scope>NUCLEOTIDE SEQUENCE [LARGE SCALE GENOMIC DNA]</scope>
    <source>
        <strain evidence="2 3">DSM 23446</strain>
    </source>
</reference>
<protein>
    <submittedName>
        <fullName evidence="2">Uncharacterized protein</fullName>
    </submittedName>
</protein>
<feature type="transmembrane region" description="Helical" evidence="1">
    <location>
        <begin position="62"/>
        <end position="83"/>
    </location>
</feature>
<feature type="transmembrane region" description="Helical" evidence="1">
    <location>
        <begin position="158"/>
        <end position="180"/>
    </location>
</feature>
<evidence type="ECO:0000313" key="3">
    <source>
        <dbReference type="Proteomes" id="UP000249610"/>
    </source>
</evidence>
<accession>A0A327PHM8</accession>
<gene>
    <name evidence="2" type="ORF">LV83_01849</name>
</gene>
<feature type="transmembrane region" description="Helical" evidence="1">
    <location>
        <begin position="119"/>
        <end position="138"/>
    </location>
</feature>
<comment type="caution">
    <text evidence="2">The sequence shown here is derived from an EMBL/GenBank/DDBJ whole genome shotgun (WGS) entry which is preliminary data.</text>
</comment>